<keyword evidence="2" id="KW-0413">Isomerase</keyword>
<dbReference type="PANTHER" id="PTHR12110">
    <property type="entry name" value="HYDROXYPYRUVATE ISOMERASE"/>
    <property type="match status" value="1"/>
</dbReference>
<organism evidence="2 3">
    <name type="scientific">Kineosporia babensis</name>
    <dbReference type="NCBI Taxonomy" id="499548"/>
    <lineage>
        <taxon>Bacteria</taxon>
        <taxon>Bacillati</taxon>
        <taxon>Actinomycetota</taxon>
        <taxon>Actinomycetes</taxon>
        <taxon>Kineosporiales</taxon>
        <taxon>Kineosporiaceae</taxon>
        <taxon>Kineosporia</taxon>
    </lineage>
</organism>
<gene>
    <name evidence="2" type="ORF">LR394_15480</name>
</gene>
<dbReference type="GO" id="GO:0016853">
    <property type="term" value="F:isomerase activity"/>
    <property type="evidence" value="ECO:0007669"/>
    <property type="project" value="UniProtKB-KW"/>
</dbReference>
<evidence type="ECO:0000313" key="2">
    <source>
        <dbReference type="EMBL" id="MCD5312308.1"/>
    </source>
</evidence>
<dbReference type="InterPro" id="IPR050312">
    <property type="entry name" value="IolE/XylAMocC-like"/>
</dbReference>
<dbReference type="InterPro" id="IPR036237">
    <property type="entry name" value="Xyl_isomerase-like_sf"/>
</dbReference>
<dbReference type="InterPro" id="IPR013022">
    <property type="entry name" value="Xyl_isomerase-like_TIM-brl"/>
</dbReference>
<comment type="caution">
    <text evidence="2">The sequence shown here is derived from an EMBL/GenBank/DDBJ whole genome shotgun (WGS) entry which is preliminary data.</text>
</comment>
<protein>
    <submittedName>
        <fullName evidence="2">Sugar phosphate isomerase/epimerase</fullName>
    </submittedName>
</protein>
<dbReference type="Proteomes" id="UP001138997">
    <property type="component" value="Unassembled WGS sequence"/>
</dbReference>
<sequence>MSLRIALATGPAPLEDAFAWAREQGLRELEFSCQHPLNRPPAFDRARIDGLRERAGRDGFRAVLHTDSAVNVAEITPGIRAAVVTHLNGYVDLAAGLGCPVVIVHGGYWFGDDHAARVEQAAHTLALVADHAADLGITLALENMNVLPAEAEIRYLGCTAEEVLQILQGHPALTACVDLGHAHLLPGGAHDFVQAMAGRIGHVQLTDNDGVIDRHLALGAGTLDVGAALNQLEALGYQGQVAIELDSRQDQLTSLKYLAAAGQFTALALEDQAHQAFGVDR</sequence>
<dbReference type="SUPFAM" id="SSF51658">
    <property type="entry name" value="Xylose isomerase-like"/>
    <property type="match status" value="1"/>
</dbReference>
<dbReference type="PANTHER" id="PTHR12110:SF53">
    <property type="entry name" value="BLR5974 PROTEIN"/>
    <property type="match status" value="1"/>
</dbReference>
<evidence type="ECO:0000313" key="3">
    <source>
        <dbReference type="Proteomes" id="UP001138997"/>
    </source>
</evidence>
<dbReference type="AlphaFoldDB" id="A0A9X1NDX2"/>
<dbReference type="EMBL" id="JAJOMB010000007">
    <property type="protein sequence ID" value="MCD5312308.1"/>
    <property type="molecule type" value="Genomic_DNA"/>
</dbReference>
<proteinExistence type="predicted"/>
<accession>A0A9X1NDX2</accession>
<dbReference type="Pfam" id="PF01261">
    <property type="entry name" value="AP_endonuc_2"/>
    <property type="match status" value="1"/>
</dbReference>
<dbReference type="RefSeq" id="WP_231442374.1">
    <property type="nucleotide sequence ID" value="NZ_JAJOMB010000007.1"/>
</dbReference>
<evidence type="ECO:0000259" key="1">
    <source>
        <dbReference type="Pfam" id="PF01261"/>
    </source>
</evidence>
<name>A0A9X1NDX2_9ACTN</name>
<feature type="domain" description="Xylose isomerase-like TIM barrel" evidence="1">
    <location>
        <begin position="18"/>
        <end position="249"/>
    </location>
</feature>
<reference evidence="2" key="1">
    <citation type="submission" date="2021-11" db="EMBL/GenBank/DDBJ databases">
        <title>Streptomyces corallinus and Kineosporia corallina sp. nov., two new coral-derived marine actinobacteria.</title>
        <authorList>
            <person name="Buangrab K."/>
            <person name="Sutthacheep M."/>
            <person name="Yeemin T."/>
            <person name="Harunari E."/>
            <person name="Igarashi Y."/>
            <person name="Sripreechasak P."/>
            <person name="Kanchanasin P."/>
            <person name="Tanasupawat S."/>
            <person name="Phongsopitanun W."/>
        </authorList>
    </citation>
    <scope>NUCLEOTIDE SEQUENCE</scope>
    <source>
        <strain evidence="2">JCM 31032</strain>
    </source>
</reference>
<dbReference type="Gene3D" id="3.20.20.150">
    <property type="entry name" value="Divalent-metal-dependent TIM barrel enzymes"/>
    <property type="match status" value="1"/>
</dbReference>
<keyword evidence="3" id="KW-1185">Reference proteome</keyword>